<keyword evidence="1" id="KW-0472">Membrane</keyword>
<dbReference type="AlphaFoldDB" id="A0A1X6ZRT0"/>
<dbReference type="Proteomes" id="UP000193963">
    <property type="component" value="Unassembled WGS sequence"/>
</dbReference>
<evidence type="ECO:0000313" key="2">
    <source>
        <dbReference type="EMBL" id="SLN59292.1"/>
    </source>
</evidence>
<keyword evidence="1" id="KW-0812">Transmembrane</keyword>
<proteinExistence type="predicted"/>
<protein>
    <submittedName>
        <fullName evidence="2">Uncharacterized protein</fullName>
    </submittedName>
</protein>
<accession>A0A1X6ZRT0</accession>
<name>A0A1X6ZRT0_9RHOB</name>
<sequence length="69" mass="7276">MKLLAISNVVAWGAFWTFGLIALFVELARGEVLIAALLAGLGFLVGVACHLGLCNRIAPTQRIAPKAEV</sequence>
<reference evidence="2 3" key="1">
    <citation type="submission" date="2017-03" db="EMBL/GenBank/DDBJ databases">
        <authorList>
            <person name="Afonso C.L."/>
            <person name="Miller P.J."/>
            <person name="Scott M.A."/>
            <person name="Spackman E."/>
            <person name="Goraichik I."/>
            <person name="Dimitrov K.M."/>
            <person name="Suarez D.L."/>
            <person name="Swayne D.E."/>
        </authorList>
    </citation>
    <scope>NUCLEOTIDE SEQUENCE [LARGE SCALE GENOMIC DNA]</scope>
    <source>
        <strain evidence="2 3">CECT 7751</strain>
    </source>
</reference>
<dbReference type="RefSeq" id="WP_085888987.1">
    <property type="nucleotide sequence ID" value="NZ_FWFN01000006.1"/>
</dbReference>
<gene>
    <name evidence="2" type="ORF">PSM7751_02943</name>
</gene>
<evidence type="ECO:0000313" key="3">
    <source>
        <dbReference type="Proteomes" id="UP000193963"/>
    </source>
</evidence>
<feature type="transmembrane region" description="Helical" evidence="1">
    <location>
        <begin position="6"/>
        <end position="25"/>
    </location>
</feature>
<evidence type="ECO:0000256" key="1">
    <source>
        <dbReference type="SAM" id="Phobius"/>
    </source>
</evidence>
<feature type="transmembrane region" description="Helical" evidence="1">
    <location>
        <begin position="32"/>
        <end position="53"/>
    </location>
</feature>
<organism evidence="2 3">
    <name type="scientific">Pseudooceanicola marinus</name>
    <dbReference type="NCBI Taxonomy" id="396013"/>
    <lineage>
        <taxon>Bacteria</taxon>
        <taxon>Pseudomonadati</taxon>
        <taxon>Pseudomonadota</taxon>
        <taxon>Alphaproteobacteria</taxon>
        <taxon>Rhodobacterales</taxon>
        <taxon>Paracoccaceae</taxon>
        <taxon>Pseudooceanicola</taxon>
    </lineage>
</organism>
<dbReference type="EMBL" id="FWFN01000006">
    <property type="protein sequence ID" value="SLN59292.1"/>
    <property type="molecule type" value="Genomic_DNA"/>
</dbReference>
<keyword evidence="3" id="KW-1185">Reference proteome</keyword>
<keyword evidence="1" id="KW-1133">Transmembrane helix</keyword>